<organism evidence="11 12">
    <name type="scientific">Ranitomeya imitator</name>
    <name type="common">mimic poison frog</name>
    <dbReference type="NCBI Taxonomy" id="111125"/>
    <lineage>
        <taxon>Eukaryota</taxon>
        <taxon>Metazoa</taxon>
        <taxon>Chordata</taxon>
        <taxon>Craniata</taxon>
        <taxon>Vertebrata</taxon>
        <taxon>Euteleostomi</taxon>
        <taxon>Amphibia</taxon>
        <taxon>Batrachia</taxon>
        <taxon>Anura</taxon>
        <taxon>Neobatrachia</taxon>
        <taxon>Hyloidea</taxon>
        <taxon>Dendrobatidae</taxon>
        <taxon>Dendrobatinae</taxon>
        <taxon>Ranitomeya</taxon>
    </lineage>
</organism>
<feature type="non-terminal residue" evidence="11">
    <location>
        <position position="333"/>
    </location>
</feature>
<name>A0ABN9LHK6_9NEOB</name>
<evidence type="ECO:0000256" key="7">
    <source>
        <dbReference type="ARBA" id="ARBA00029543"/>
    </source>
</evidence>
<reference evidence="11" key="1">
    <citation type="submission" date="2023-07" db="EMBL/GenBank/DDBJ databases">
        <authorList>
            <person name="Stuckert A."/>
        </authorList>
    </citation>
    <scope>NUCLEOTIDE SEQUENCE</scope>
</reference>
<evidence type="ECO:0000256" key="2">
    <source>
        <dbReference type="ARBA" id="ARBA00022801"/>
    </source>
</evidence>
<sequence>MVTEPDSERSDDATEHGGRVRSFRHERGNWASYVYVAFHPREEFWELLEELKSAARKHGVTLSTMKELHVSLSHTVVLRHHWIQTARPDPPEQSLLNPTLKVYVNKEKKQVARGRQQLLEAVSEVDKSLQEFHLETFHQNPSFHVSLAWSVGDVAEALQGADRGLQQPPPRLSKQVIGTMWEQMGNITALQISVIIYSGDITALQISAVPGNCGVISKKMICTAGMSGPQGADDGERQLLQPVTPPKSSVQGECSDGLRSASLPASRQLPLRAATHVSIDLSLRPQARRCLSAAAASRSLTYKQTRDQDRSLATNRLSSSARSLPIMSSPEHG</sequence>
<keyword evidence="1" id="KW-0540">Nuclease</keyword>
<keyword evidence="12" id="KW-1185">Reference proteome</keyword>
<keyword evidence="2" id="KW-0378">Hydrolase</keyword>
<gene>
    <name evidence="11" type="ORF">RIMI_LOCUS9321279</name>
</gene>
<comment type="catalytic activity">
    <reaction evidence="6">
        <text>a 3'-end uridylyl-adenosine-RNA = a 3'-end 2',3'-cyclophospho-uridine-RNA + adenosine</text>
        <dbReference type="Rhea" id="RHEA:67896"/>
        <dbReference type="Rhea" id="RHEA-COMP:17385"/>
        <dbReference type="Rhea" id="RHEA-COMP:17386"/>
        <dbReference type="ChEBI" id="CHEBI:16335"/>
        <dbReference type="ChEBI" id="CHEBI:85644"/>
        <dbReference type="ChEBI" id="CHEBI:176518"/>
    </reaction>
    <physiologicalReaction direction="left-to-right" evidence="6">
        <dbReference type="Rhea" id="RHEA:67897"/>
    </physiologicalReaction>
</comment>
<accession>A0ABN9LHK6</accession>
<dbReference type="InterPro" id="IPR027521">
    <property type="entry name" value="Usb1"/>
</dbReference>
<comment type="catalytic activity">
    <reaction evidence="5">
        <text>a 3'-end uridylyl-uridine-RNA = a 3'-end 2',3'-cyclophospho-uridine-RNA + uridine</text>
        <dbReference type="Rhea" id="RHEA:46052"/>
        <dbReference type="Rhea" id="RHEA-COMP:17384"/>
        <dbReference type="Rhea" id="RHEA-COMP:17385"/>
        <dbReference type="ChEBI" id="CHEBI:16704"/>
        <dbReference type="ChEBI" id="CHEBI:85643"/>
        <dbReference type="ChEBI" id="CHEBI:85644"/>
    </reaction>
    <physiologicalReaction direction="left-to-right" evidence="5">
        <dbReference type="Rhea" id="RHEA:46053"/>
    </physiologicalReaction>
</comment>
<evidence type="ECO:0000256" key="3">
    <source>
        <dbReference type="ARBA" id="ARBA00023239"/>
    </source>
</evidence>
<evidence type="ECO:0000256" key="4">
    <source>
        <dbReference type="ARBA" id="ARBA00023242"/>
    </source>
</evidence>
<comment type="function">
    <text evidence="9">3'-5' RNA exonuclease that trims the 3' end of oligo(U) and oligo(A) tracts of the pre-U6 small nuclear RNA (snRNA) molecule, leading to the formation of a mature U6 snRNA 3' end-terminated with a 2',3'-cyclic phosphate. Participates in the U6 snRNA 3' end processing that prevents U6 snRNA degradation. In addition also removes uridines from the 3' end of U6atac snRNA and possibly the vault RNA VTRNA1-1.</text>
</comment>
<dbReference type="PANTHER" id="PTHR13522:SF3">
    <property type="entry name" value="U6 SNRNA PHOSPHODIESTERASE 1"/>
    <property type="match status" value="1"/>
</dbReference>
<feature type="compositionally biased region" description="Polar residues" evidence="10">
    <location>
        <begin position="311"/>
        <end position="322"/>
    </location>
</feature>
<keyword evidence="4" id="KW-0539">Nucleus</keyword>
<dbReference type="Proteomes" id="UP001176940">
    <property type="component" value="Unassembled WGS sequence"/>
</dbReference>
<dbReference type="Pfam" id="PF09749">
    <property type="entry name" value="HVSL"/>
    <property type="match status" value="1"/>
</dbReference>
<evidence type="ECO:0000313" key="12">
    <source>
        <dbReference type="Proteomes" id="UP001176940"/>
    </source>
</evidence>
<feature type="region of interest" description="Disordered" evidence="10">
    <location>
        <begin position="301"/>
        <end position="333"/>
    </location>
</feature>
<evidence type="ECO:0000256" key="6">
    <source>
        <dbReference type="ARBA" id="ARBA00029305"/>
    </source>
</evidence>
<evidence type="ECO:0000256" key="10">
    <source>
        <dbReference type="SAM" id="MobiDB-lite"/>
    </source>
</evidence>
<comment type="caution">
    <text evidence="11">The sequence shown here is derived from an EMBL/GenBank/DDBJ whole genome shotgun (WGS) entry which is preliminary data.</text>
</comment>
<evidence type="ECO:0000313" key="11">
    <source>
        <dbReference type="EMBL" id="CAJ0941695.1"/>
    </source>
</evidence>
<protein>
    <recommendedName>
        <fullName evidence="7">U6 snRNA phosphodiesterase 1</fullName>
    </recommendedName>
    <alternativeName>
        <fullName evidence="8">3'-5' RNA exonuclease USB1</fullName>
    </alternativeName>
</protein>
<keyword evidence="3" id="KW-0456">Lyase</keyword>
<evidence type="ECO:0000256" key="1">
    <source>
        <dbReference type="ARBA" id="ARBA00022722"/>
    </source>
</evidence>
<evidence type="ECO:0000256" key="8">
    <source>
        <dbReference type="ARBA" id="ARBA00030030"/>
    </source>
</evidence>
<evidence type="ECO:0000256" key="5">
    <source>
        <dbReference type="ARBA" id="ARBA00029300"/>
    </source>
</evidence>
<proteinExistence type="predicted"/>
<evidence type="ECO:0000256" key="9">
    <source>
        <dbReference type="ARBA" id="ARBA00046102"/>
    </source>
</evidence>
<dbReference type="EMBL" id="CAUEEQ010019221">
    <property type="protein sequence ID" value="CAJ0941695.1"/>
    <property type="molecule type" value="Genomic_DNA"/>
</dbReference>
<feature type="region of interest" description="Disordered" evidence="10">
    <location>
        <begin position="1"/>
        <end position="20"/>
    </location>
</feature>
<dbReference type="Gene3D" id="3.90.1140.10">
    <property type="entry name" value="Cyclic phosphodiesterase"/>
    <property type="match status" value="1"/>
</dbReference>
<dbReference type="PANTHER" id="PTHR13522">
    <property type="entry name" value="U6 SNRNA PHOSPHODIESTERASE 1"/>
    <property type="match status" value="1"/>
</dbReference>